<dbReference type="EMBL" id="ML736241">
    <property type="protein sequence ID" value="KAE8376410.1"/>
    <property type="molecule type" value="Genomic_DNA"/>
</dbReference>
<gene>
    <name evidence="2" type="ORF">BDV26DRAFT_265673</name>
</gene>
<sequence length="66" mass="7005">MEVPNPHSDGPPSGSRWVTLSGVPVLPPSTPIYRGGPRALDIHIDLDQINNSESSRAPSRASSRSS</sequence>
<name>A0A5N7B5G2_9EURO</name>
<evidence type="ECO:0000313" key="2">
    <source>
        <dbReference type="EMBL" id="KAE8376410.1"/>
    </source>
</evidence>
<accession>A0A5N7B5G2</accession>
<evidence type="ECO:0000313" key="3">
    <source>
        <dbReference type="Proteomes" id="UP000326198"/>
    </source>
</evidence>
<reference evidence="2 3" key="1">
    <citation type="submission" date="2019-04" db="EMBL/GenBank/DDBJ databases">
        <title>Friends and foes A comparative genomics studyof 23 Aspergillus species from section Flavi.</title>
        <authorList>
            <consortium name="DOE Joint Genome Institute"/>
            <person name="Kjaerbolling I."/>
            <person name="Vesth T."/>
            <person name="Frisvad J.C."/>
            <person name="Nybo J.L."/>
            <person name="Theobald S."/>
            <person name="Kildgaard S."/>
            <person name="Isbrandt T."/>
            <person name="Kuo A."/>
            <person name="Sato A."/>
            <person name="Lyhne E.K."/>
            <person name="Kogle M.E."/>
            <person name="Wiebenga A."/>
            <person name="Kun R.S."/>
            <person name="Lubbers R.J."/>
            <person name="Makela M.R."/>
            <person name="Barry K."/>
            <person name="Chovatia M."/>
            <person name="Clum A."/>
            <person name="Daum C."/>
            <person name="Haridas S."/>
            <person name="He G."/>
            <person name="LaButti K."/>
            <person name="Lipzen A."/>
            <person name="Mondo S."/>
            <person name="Riley R."/>
            <person name="Salamov A."/>
            <person name="Simmons B.A."/>
            <person name="Magnuson J.K."/>
            <person name="Henrissat B."/>
            <person name="Mortensen U.H."/>
            <person name="Larsen T.O."/>
            <person name="Devries R.P."/>
            <person name="Grigoriev I.V."/>
            <person name="Machida M."/>
            <person name="Baker S.E."/>
            <person name="Andersen M.R."/>
        </authorList>
    </citation>
    <scope>NUCLEOTIDE SEQUENCE [LARGE SCALE GENOMIC DNA]</scope>
    <source>
        <strain evidence="2 3">IBT 29228</strain>
    </source>
</reference>
<dbReference type="Proteomes" id="UP000326198">
    <property type="component" value="Unassembled WGS sequence"/>
</dbReference>
<proteinExistence type="predicted"/>
<organism evidence="2 3">
    <name type="scientific">Aspergillus bertholletiae</name>
    <dbReference type="NCBI Taxonomy" id="1226010"/>
    <lineage>
        <taxon>Eukaryota</taxon>
        <taxon>Fungi</taxon>
        <taxon>Dikarya</taxon>
        <taxon>Ascomycota</taxon>
        <taxon>Pezizomycotina</taxon>
        <taxon>Eurotiomycetes</taxon>
        <taxon>Eurotiomycetidae</taxon>
        <taxon>Eurotiales</taxon>
        <taxon>Aspergillaceae</taxon>
        <taxon>Aspergillus</taxon>
        <taxon>Aspergillus subgen. Circumdati</taxon>
    </lineage>
</organism>
<evidence type="ECO:0000256" key="1">
    <source>
        <dbReference type="SAM" id="MobiDB-lite"/>
    </source>
</evidence>
<dbReference type="AlphaFoldDB" id="A0A5N7B5G2"/>
<keyword evidence="3" id="KW-1185">Reference proteome</keyword>
<feature type="region of interest" description="Disordered" evidence="1">
    <location>
        <begin position="1"/>
        <end position="20"/>
    </location>
</feature>
<protein>
    <submittedName>
        <fullName evidence="2">Uncharacterized protein</fullName>
    </submittedName>
</protein>